<sequence>MTVLHLTAQMSTVVGPVGHKDAHNSIRCGFMEQKEPCFIYADVSHRTYNLSLNIQGFAILFQVSHSRRFSCKISESCPGYAYL</sequence>
<comment type="caution">
    <text evidence="1">The sequence shown here is derived from an EMBL/GenBank/DDBJ whole genome shotgun (WGS) entry which is preliminary data.</text>
</comment>
<keyword evidence="2" id="KW-1185">Reference proteome</keyword>
<dbReference type="EMBL" id="BPLR01011911">
    <property type="protein sequence ID" value="GIY49897.1"/>
    <property type="molecule type" value="Genomic_DNA"/>
</dbReference>
<name>A0AAV4TX98_CAEEX</name>
<reference evidence="1 2" key="1">
    <citation type="submission" date="2021-06" db="EMBL/GenBank/DDBJ databases">
        <title>Caerostris extrusa draft genome.</title>
        <authorList>
            <person name="Kono N."/>
            <person name="Arakawa K."/>
        </authorList>
    </citation>
    <scope>NUCLEOTIDE SEQUENCE [LARGE SCALE GENOMIC DNA]</scope>
</reference>
<protein>
    <submittedName>
        <fullName evidence="1">Uncharacterized protein</fullName>
    </submittedName>
</protein>
<gene>
    <name evidence="1" type="ORF">CEXT_38431</name>
</gene>
<evidence type="ECO:0000313" key="1">
    <source>
        <dbReference type="EMBL" id="GIY49897.1"/>
    </source>
</evidence>
<organism evidence="1 2">
    <name type="scientific">Caerostris extrusa</name>
    <name type="common">Bark spider</name>
    <name type="synonym">Caerostris bankana</name>
    <dbReference type="NCBI Taxonomy" id="172846"/>
    <lineage>
        <taxon>Eukaryota</taxon>
        <taxon>Metazoa</taxon>
        <taxon>Ecdysozoa</taxon>
        <taxon>Arthropoda</taxon>
        <taxon>Chelicerata</taxon>
        <taxon>Arachnida</taxon>
        <taxon>Araneae</taxon>
        <taxon>Araneomorphae</taxon>
        <taxon>Entelegynae</taxon>
        <taxon>Araneoidea</taxon>
        <taxon>Araneidae</taxon>
        <taxon>Caerostris</taxon>
    </lineage>
</organism>
<evidence type="ECO:0000313" key="2">
    <source>
        <dbReference type="Proteomes" id="UP001054945"/>
    </source>
</evidence>
<accession>A0AAV4TX98</accession>
<dbReference type="AlphaFoldDB" id="A0AAV4TX98"/>
<dbReference type="Proteomes" id="UP001054945">
    <property type="component" value="Unassembled WGS sequence"/>
</dbReference>
<proteinExistence type="predicted"/>